<evidence type="ECO:0000313" key="8">
    <source>
        <dbReference type="Proteomes" id="UP000708208"/>
    </source>
</evidence>
<gene>
    <name evidence="7" type="ORF">AFUS01_LOCUS36531</name>
</gene>
<feature type="transmembrane region" description="Helical" evidence="6">
    <location>
        <begin position="6"/>
        <end position="25"/>
    </location>
</feature>
<dbReference type="GO" id="GO:0005506">
    <property type="term" value="F:iron ion binding"/>
    <property type="evidence" value="ECO:0007669"/>
    <property type="project" value="InterPro"/>
</dbReference>
<evidence type="ECO:0000256" key="6">
    <source>
        <dbReference type="SAM" id="Phobius"/>
    </source>
</evidence>
<evidence type="ECO:0000256" key="3">
    <source>
        <dbReference type="ARBA" id="ARBA00022723"/>
    </source>
</evidence>
<comment type="similarity">
    <text evidence="1">Belongs to the cytochrome P450 family.</text>
</comment>
<protein>
    <recommendedName>
        <fullName evidence="9">Cytochrome P450</fullName>
    </recommendedName>
</protein>
<dbReference type="Proteomes" id="UP000708208">
    <property type="component" value="Unassembled WGS sequence"/>
</dbReference>
<feature type="non-terminal residue" evidence="7">
    <location>
        <position position="1"/>
    </location>
</feature>
<dbReference type="OrthoDB" id="2789670at2759"/>
<reference evidence="7" key="1">
    <citation type="submission" date="2021-06" db="EMBL/GenBank/DDBJ databases">
        <authorList>
            <person name="Hodson N. C."/>
            <person name="Mongue J. A."/>
            <person name="Jaron S. K."/>
        </authorList>
    </citation>
    <scope>NUCLEOTIDE SEQUENCE</scope>
</reference>
<sequence>MLTYIFGVGILVIFLGAIIYARWYYGVLESMGIPVVPTTMFLGSVPDLHKQVIHEMDIKYFKKYGPIYGVYEGRNPILYVCDPDLIKNITIKDFEHFKDRRNMDFGDKYFNEIFDFLKYDKWKIVRSQLIPAFSPARLTPLKTGLDIVLNDFVRSLEQKCGPSGRAKIDIR</sequence>
<evidence type="ECO:0008006" key="9">
    <source>
        <dbReference type="Google" id="ProtNLM"/>
    </source>
</evidence>
<proteinExistence type="inferred from homology"/>
<keyword evidence="6" id="KW-0472">Membrane</keyword>
<keyword evidence="5" id="KW-0408">Iron</keyword>
<dbReference type="GO" id="GO:0016705">
    <property type="term" value="F:oxidoreductase activity, acting on paired donors, with incorporation or reduction of molecular oxygen"/>
    <property type="evidence" value="ECO:0007669"/>
    <property type="project" value="InterPro"/>
</dbReference>
<comment type="caution">
    <text evidence="7">The sequence shown here is derived from an EMBL/GenBank/DDBJ whole genome shotgun (WGS) entry which is preliminary data.</text>
</comment>
<keyword evidence="2" id="KW-0349">Heme</keyword>
<keyword evidence="8" id="KW-1185">Reference proteome</keyword>
<evidence type="ECO:0000313" key="7">
    <source>
        <dbReference type="EMBL" id="CAG7826480.1"/>
    </source>
</evidence>
<keyword evidence="3" id="KW-0479">Metal-binding</keyword>
<evidence type="ECO:0000256" key="5">
    <source>
        <dbReference type="ARBA" id="ARBA00023004"/>
    </source>
</evidence>
<dbReference type="AlphaFoldDB" id="A0A8J2L7I9"/>
<evidence type="ECO:0000256" key="2">
    <source>
        <dbReference type="ARBA" id="ARBA00022617"/>
    </source>
</evidence>
<keyword evidence="6" id="KW-1133">Transmembrane helix</keyword>
<organism evidence="7 8">
    <name type="scientific">Allacma fusca</name>
    <dbReference type="NCBI Taxonomy" id="39272"/>
    <lineage>
        <taxon>Eukaryota</taxon>
        <taxon>Metazoa</taxon>
        <taxon>Ecdysozoa</taxon>
        <taxon>Arthropoda</taxon>
        <taxon>Hexapoda</taxon>
        <taxon>Collembola</taxon>
        <taxon>Symphypleona</taxon>
        <taxon>Sminthuridae</taxon>
        <taxon>Allacma</taxon>
    </lineage>
</organism>
<dbReference type="InterPro" id="IPR001128">
    <property type="entry name" value="Cyt_P450"/>
</dbReference>
<dbReference type="GO" id="GO:0020037">
    <property type="term" value="F:heme binding"/>
    <property type="evidence" value="ECO:0007669"/>
    <property type="project" value="InterPro"/>
</dbReference>
<dbReference type="EMBL" id="CAJVCH010539912">
    <property type="protein sequence ID" value="CAG7826480.1"/>
    <property type="molecule type" value="Genomic_DNA"/>
</dbReference>
<dbReference type="GO" id="GO:0008395">
    <property type="term" value="F:steroid hydroxylase activity"/>
    <property type="evidence" value="ECO:0007669"/>
    <property type="project" value="TreeGrafter"/>
</dbReference>
<dbReference type="PANTHER" id="PTHR24302:SF15">
    <property type="entry name" value="FATTY-ACID PEROXYGENASE"/>
    <property type="match status" value="1"/>
</dbReference>
<keyword evidence="4" id="KW-0560">Oxidoreductase</keyword>
<evidence type="ECO:0000256" key="4">
    <source>
        <dbReference type="ARBA" id="ARBA00023002"/>
    </source>
</evidence>
<keyword evidence="6" id="KW-0812">Transmembrane</keyword>
<dbReference type="PANTHER" id="PTHR24302">
    <property type="entry name" value="CYTOCHROME P450 FAMILY 3"/>
    <property type="match status" value="1"/>
</dbReference>
<accession>A0A8J2L7I9</accession>
<name>A0A8J2L7I9_9HEXA</name>
<evidence type="ECO:0000256" key="1">
    <source>
        <dbReference type="ARBA" id="ARBA00010617"/>
    </source>
</evidence>
<dbReference type="InterPro" id="IPR050705">
    <property type="entry name" value="Cytochrome_P450_3A"/>
</dbReference>
<dbReference type="Pfam" id="PF00067">
    <property type="entry name" value="p450"/>
    <property type="match status" value="1"/>
</dbReference>